<evidence type="ECO:0000313" key="2">
    <source>
        <dbReference type="Proteomes" id="UP000183257"/>
    </source>
</evidence>
<proteinExistence type="predicted"/>
<accession>A0A1K1QDF0</accession>
<keyword evidence="2" id="KW-1185">Reference proteome</keyword>
<dbReference type="Proteomes" id="UP000183257">
    <property type="component" value="Unassembled WGS sequence"/>
</dbReference>
<organism evidence="1 2">
    <name type="scientific">Cellulophaga fucicola</name>
    <dbReference type="NCBI Taxonomy" id="76595"/>
    <lineage>
        <taxon>Bacteria</taxon>
        <taxon>Pseudomonadati</taxon>
        <taxon>Bacteroidota</taxon>
        <taxon>Flavobacteriia</taxon>
        <taxon>Flavobacteriales</taxon>
        <taxon>Flavobacteriaceae</taxon>
        <taxon>Cellulophaga</taxon>
    </lineage>
</organism>
<dbReference type="EMBL" id="FPIY01000003">
    <property type="protein sequence ID" value="SFW57675.1"/>
    <property type="molecule type" value="Genomic_DNA"/>
</dbReference>
<dbReference type="OrthoDB" id="5353153at2"/>
<dbReference type="AlphaFoldDB" id="A0A1K1QDF0"/>
<dbReference type="STRING" id="76595.SAMN05660313_02606"/>
<gene>
    <name evidence="1" type="ORF">SAMN05660313_02606</name>
</gene>
<reference evidence="2" key="1">
    <citation type="submission" date="2016-11" db="EMBL/GenBank/DDBJ databases">
        <authorList>
            <person name="Varghese N."/>
            <person name="Submissions S."/>
        </authorList>
    </citation>
    <scope>NUCLEOTIDE SEQUENCE [LARGE SCALE GENOMIC DNA]</scope>
    <source>
        <strain evidence="2">DSM 24786</strain>
    </source>
</reference>
<protein>
    <submittedName>
        <fullName evidence="1">Uncharacterized protein</fullName>
    </submittedName>
</protein>
<evidence type="ECO:0000313" key="1">
    <source>
        <dbReference type="EMBL" id="SFW57675.1"/>
    </source>
</evidence>
<dbReference type="RefSeq" id="WP_072304228.1">
    <property type="nucleotide sequence ID" value="NZ_FPIY01000003.1"/>
</dbReference>
<sequence>MGWDISYHPISEKQINEWYFNVLDNQDLIEKLASENNIEDFYKEKYADTIKVGLETKDDAVFDINHGYYVAVVQGFFQKYFYTRGAALSFSETSILQKYFKNWSDIIPNNKLTKNVNNRIINNYCSGVYIPENKVTELINDYNNDPEIKKEIDHLFSHNRINEFLKALNFAKDNNLGLLEATEVVEPNPIDLNDSSCYSNLFNCDPAGALLYQQTAMEQFAEIEKRQNLPKGEIASKAIYEVTNIASVKKKEKVGFWKKLFGK</sequence>
<name>A0A1K1QDF0_9FLAO</name>